<dbReference type="RefSeq" id="WP_187774260.1">
    <property type="nucleotide sequence ID" value="NZ_JACYWE010000004.1"/>
</dbReference>
<accession>A0A927JCA1</accession>
<proteinExistence type="predicted"/>
<keyword evidence="2" id="KW-1185">Reference proteome</keyword>
<evidence type="ECO:0000313" key="1">
    <source>
        <dbReference type="EMBL" id="MBD8506530.1"/>
    </source>
</evidence>
<reference evidence="1" key="1">
    <citation type="submission" date="2020-09" db="EMBL/GenBank/DDBJ databases">
        <title>Hoyosella lacisalsi sp. nov., a halotolerant actinobacterium isolated from soil of Lake Gudzhirganskoe.</title>
        <authorList>
            <person name="Yang Q."/>
            <person name="Guo P.Y."/>
            <person name="Liu S.W."/>
            <person name="Li F.N."/>
            <person name="Sun C.H."/>
        </authorList>
    </citation>
    <scope>NUCLEOTIDE SEQUENCE</scope>
    <source>
        <strain evidence="1">G463</strain>
    </source>
</reference>
<organism evidence="1 2">
    <name type="scientific">Lolliginicoccus lacisalsi</name>
    <dbReference type="NCBI Taxonomy" id="2742202"/>
    <lineage>
        <taxon>Bacteria</taxon>
        <taxon>Bacillati</taxon>
        <taxon>Actinomycetota</taxon>
        <taxon>Actinomycetes</taxon>
        <taxon>Mycobacteriales</taxon>
        <taxon>Hoyosellaceae</taxon>
        <taxon>Lolliginicoccus</taxon>
    </lineage>
</organism>
<gene>
    <name evidence="1" type="ORF">HT102_08535</name>
</gene>
<dbReference type="AlphaFoldDB" id="A0A927JCA1"/>
<evidence type="ECO:0000313" key="2">
    <source>
        <dbReference type="Proteomes" id="UP000642993"/>
    </source>
</evidence>
<name>A0A927JCA1_9ACTN</name>
<protein>
    <submittedName>
        <fullName evidence="1">Uncharacterized protein</fullName>
    </submittedName>
</protein>
<comment type="caution">
    <text evidence="1">The sequence shown here is derived from an EMBL/GenBank/DDBJ whole genome shotgun (WGS) entry which is preliminary data.</text>
</comment>
<dbReference type="EMBL" id="JACYWE010000004">
    <property type="protein sequence ID" value="MBD8506530.1"/>
    <property type="molecule type" value="Genomic_DNA"/>
</dbReference>
<sequence length="54" mass="5973">MSDHVLHHHEPPNDDLAMRATNIVASHSENAKECREFLDMLGLDTTPPPVVPAD</sequence>
<dbReference type="Proteomes" id="UP000642993">
    <property type="component" value="Unassembled WGS sequence"/>
</dbReference>